<dbReference type="GO" id="GO:0000155">
    <property type="term" value="F:phosphorelay sensor kinase activity"/>
    <property type="evidence" value="ECO:0007669"/>
    <property type="project" value="InterPro"/>
</dbReference>
<feature type="transmembrane region" description="Helical" evidence="8">
    <location>
        <begin position="6"/>
        <end position="25"/>
    </location>
</feature>
<dbReference type="Pfam" id="PF00512">
    <property type="entry name" value="HisKA"/>
    <property type="match status" value="1"/>
</dbReference>
<keyword evidence="8" id="KW-0812">Transmembrane</keyword>
<dbReference type="Gene3D" id="3.30.565.10">
    <property type="entry name" value="Histidine kinase-like ATPase, C-terminal domain"/>
    <property type="match status" value="1"/>
</dbReference>
<evidence type="ECO:0000256" key="4">
    <source>
        <dbReference type="ARBA" id="ARBA00022553"/>
    </source>
</evidence>
<evidence type="ECO:0000256" key="8">
    <source>
        <dbReference type="SAM" id="Phobius"/>
    </source>
</evidence>
<dbReference type="SUPFAM" id="SSF55874">
    <property type="entry name" value="ATPase domain of HSP90 chaperone/DNA topoisomerase II/histidine kinase"/>
    <property type="match status" value="1"/>
</dbReference>
<dbReference type="InterPro" id="IPR003661">
    <property type="entry name" value="HisK_dim/P_dom"/>
</dbReference>
<dbReference type="InterPro" id="IPR003594">
    <property type="entry name" value="HATPase_dom"/>
</dbReference>
<dbReference type="SUPFAM" id="SSF47384">
    <property type="entry name" value="Homodimeric domain of signal transducing histidine kinase"/>
    <property type="match status" value="1"/>
</dbReference>
<keyword evidence="8" id="KW-1133">Transmembrane helix</keyword>
<feature type="transmembrane region" description="Helical" evidence="8">
    <location>
        <begin position="32"/>
        <end position="57"/>
    </location>
</feature>
<dbReference type="InterPro" id="IPR005467">
    <property type="entry name" value="His_kinase_dom"/>
</dbReference>
<proteinExistence type="predicted"/>
<keyword evidence="6 10" id="KW-0418">Kinase</keyword>
<keyword evidence="7" id="KW-0902">Two-component regulatory system</keyword>
<dbReference type="PRINTS" id="PR00344">
    <property type="entry name" value="BCTRLSENSOR"/>
</dbReference>
<gene>
    <name evidence="10" type="ORF">AVDCRST_MAG34-2796</name>
</gene>
<evidence type="ECO:0000259" key="9">
    <source>
        <dbReference type="PROSITE" id="PS50109"/>
    </source>
</evidence>
<keyword evidence="5" id="KW-0808">Transferase</keyword>
<dbReference type="InterPro" id="IPR036890">
    <property type="entry name" value="HATPase_C_sf"/>
</dbReference>
<dbReference type="FunFam" id="1.10.287.130:FF:000001">
    <property type="entry name" value="Two-component sensor histidine kinase"/>
    <property type="match status" value="1"/>
</dbReference>
<evidence type="ECO:0000256" key="5">
    <source>
        <dbReference type="ARBA" id="ARBA00022679"/>
    </source>
</evidence>
<dbReference type="GO" id="GO:0005886">
    <property type="term" value="C:plasma membrane"/>
    <property type="evidence" value="ECO:0007669"/>
    <property type="project" value="UniProtKB-SubCell"/>
</dbReference>
<dbReference type="PANTHER" id="PTHR43711">
    <property type="entry name" value="TWO-COMPONENT HISTIDINE KINASE"/>
    <property type="match status" value="1"/>
</dbReference>
<dbReference type="InterPro" id="IPR036097">
    <property type="entry name" value="HisK_dim/P_sf"/>
</dbReference>
<evidence type="ECO:0000256" key="7">
    <source>
        <dbReference type="ARBA" id="ARBA00023012"/>
    </source>
</evidence>
<dbReference type="Gene3D" id="1.10.287.130">
    <property type="match status" value="1"/>
</dbReference>
<dbReference type="InterPro" id="IPR004358">
    <property type="entry name" value="Sig_transdc_His_kin-like_C"/>
</dbReference>
<keyword evidence="4" id="KW-0597">Phosphoprotein</keyword>
<accession>A0A6J4MN31</accession>
<sequence>MSVVLIAAGWSAAIGVLGLAVGWLTRSRSFRWLLSLVAVVGVTSVVAGVVGTARAMFLSDHDFGVVLLVCVVAGLVAVGFAATVAAAVVRSSNMLREGARHFAESGAYAQKADGPSELREVAAELARTSARLFESREREQRLELSRRELVSWVSHDLRTPLAGLRAMTEALEDDVAEDPGRYYRQMRTEVDRMVRMVDDLFELSRIHAGVLQLNPEPMALRDVVSEALAGAEPVARAAKVRLGGTVEEMAMVCADPAGLTRVVANLVMNAIGHTPPEGEVTIEGRRFSYGGQDRVELSVRDQCGGIPVTDLRRVFDVAWRGTPARTPIQPGGGAGAGLGLAIVRGIVEAHHGQVTVHNQDPGCRFVVTLPAA</sequence>
<keyword evidence="8" id="KW-0472">Membrane</keyword>
<dbReference type="InterPro" id="IPR050736">
    <property type="entry name" value="Sensor_HK_Regulatory"/>
</dbReference>
<evidence type="ECO:0000256" key="1">
    <source>
        <dbReference type="ARBA" id="ARBA00000085"/>
    </source>
</evidence>
<evidence type="ECO:0000256" key="6">
    <source>
        <dbReference type="ARBA" id="ARBA00022777"/>
    </source>
</evidence>
<feature type="domain" description="Histidine kinase" evidence="9">
    <location>
        <begin position="152"/>
        <end position="372"/>
    </location>
</feature>
<comment type="subcellular location">
    <subcellularLocation>
        <location evidence="2">Cell membrane</location>
    </subcellularLocation>
</comment>
<dbReference type="EMBL" id="CADCUI010000076">
    <property type="protein sequence ID" value="CAA9364291.1"/>
    <property type="molecule type" value="Genomic_DNA"/>
</dbReference>
<dbReference type="PANTHER" id="PTHR43711:SF1">
    <property type="entry name" value="HISTIDINE KINASE 1"/>
    <property type="match status" value="1"/>
</dbReference>
<organism evidence="10">
    <name type="scientific">uncultured Nocardioidaceae bacterium</name>
    <dbReference type="NCBI Taxonomy" id="253824"/>
    <lineage>
        <taxon>Bacteria</taxon>
        <taxon>Bacillati</taxon>
        <taxon>Actinomycetota</taxon>
        <taxon>Actinomycetes</taxon>
        <taxon>Propionibacteriales</taxon>
        <taxon>Nocardioidaceae</taxon>
        <taxon>environmental samples</taxon>
    </lineage>
</organism>
<dbReference type="PROSITE" id="PS50109">
    <property type="entry name" value="HIS_KIN"/>
    <property type="match status" value="1"/>
</dbReference>
<evidence type="ECO:0000256" key="2">
    <source>
        <dbReference type="ARBA" id="ARBA00004236"/>
    </source>
</evidence>
<comment type="catalytic activity">
    <reaction evidence="1">
        <text>ATP + protein L-histidine = ADP + protein N-phospho-L-histidine.</text>
        <dbReference type="EC" id="2.7.13.3"/>
    </reaction>
</comment>
<dbReference type="AlphaFoldDB" id="A0A6J4MN31"/>
<protein>
    <recommendedName>
        <fullName evidence="3">histidine kinase</fullName>
        <ecNumber evidence="3">2.7.13.3</ecNumber>
    </recommendedName>
</protein>
<evidence type="ECO:0000313" key="10">
    <source>
        <dbReference type="EMBL" id="CAA9364291.1"/>
    </source>
</evidence>
<feature type="transmembrane region" description="Helical" evidence="8">
    <location>
        <begin position="63"/>
        <end position="89"/>
    </location>
</feature>
<dbReference type="EC" id="2.7.13.3" evidence="3"/>
<dbReference type="SMART" id="SM00388">
    <property type="entry name" value="HisKA"/>
    <property type="match status" value="1"/>
</dbReference>
<reference evidence="10" key="1">
    <citation type="submission" date="2020-02" db="EMBL/GenBank/DDBJ databases">
        <authorList>
            <person name="Meier V. D."/>
        </authorList>
    </citation>
    <scope>NUCLEOTIDE SEQUENCE</scope>
    <source>
        <strain evidence="10">AVDCRST_MAG34</strain>
    </source>
</reference>
<evidence type="ECO:0000256" key="3">
    <source>
        <dbReference type="ARBA" id="ARBA00012438"/>
    </source>
</evidence>
<dbReference type="CDD" id="cd00082">
    <property type="entry name" value="HisKA"/>
    <property type="match status" value="1"/>
</dbReference>
<dbReference type="Pfam" id="PF02518">
    <property type="entry name" value="HATPase_c"/>
    <property type="match status" value="1"/>
</dbReference>
<dbReference type="SMART" id="SM00387">
    <property type="entry name" value="HATPase_c"/>
    <property type="match status" value="1"/>
</dbReference>
<name>A0A6J4MN31_9ACTN</name>